<name>A0A6J5GVU7_9BURK</name>
<dbReference type="InterPro" id="IPR000304">
    <property type="entry name" value="Pyrroline-COOH_reductase"/>
</dbReference>
<dbReference type="InterPro" id="IPR036291">
    <property type="entry name" value="NAD(P)-bd_dom_sf"/>
</dbReference>
<dbReference type="InterPro" id="IPR008927">
    <property type="entry name" value="6-PGluconate_DH-like_C_sf"/>
</dbReference>
<dbReference type="GO" id="GO:0004735">
    <property type="term" value="F:pyrroline-5-carboxylate reductase activity"/>
    <property type="evidence" value="ECO:0007669"/>
    <property type="project" value="UniProtKB-EC"/>
</dbReference>
<sequence length="254" mass="27235">MRIGFVGTGVITRAVVTGLVRSQLSFESIALSPRNAAVAAELATLDARIRVCVSNQEVLDTSDVICVAVVPQIVEDVLRALRFEVRHHVITFVPGTSIEKLHRLARPAATLARAIPLPAVADRSGGTAIFPPDNIARSIFSALGEAIEVTSENQFDALHAVTATTASFYAVLEAQAVWLTKQGLSYDAARTFLSGYSVGLALETTRTPQSFTEMIDYLMTPGGLNEQLHAELSSAGAYDHYGRALDRVLARVQG</sequence>
<feature type="binding site" evidence="2">
    <location>
        <begin position="68"/>
        <end position="71"/>
    </location>
    <ligand>
        <name>NADP(+)</name>
        <dbReference type="ChEBI" id="CHEBI:58349"/>
    </ligand>
</feature>
<keyword evidence="6" id="KW-1185">Reference proteome</keyword>
<dbReference type="SUPFAM" id="SSF48179">
    <property type="entry name" value="6-phosphogluconate dehydrogenase C-terminal domain-like"/>
    <property type="match status" value="1"/>
</dbReference>
<dbReference type="EMBL" id="CADIKL010000049">
    <property type="protein sequence ID" value="CAB3806374.1"/>
    <property type="molecule type" value="Genomic_DNA"/>
</dbReference>
<dbReference type="AlphaFoldDB" id="A0A6J5GVU7"/>
<evidence type="ECO:0000313" key="5">
    <source>
        <dbReference type="EMBL" id="CAB3806374.1"/>
    </source>
</evidence>
<dbReference type="InterPro" id="IPR029036">
    <property type="entry name" value="P5CR_dimer"/>
</dbReference>
<evidence type="ECO:0000313" key="6">
    <source>
        <dbReference type="Proteomes" id="UP000494119"/>
    </source>
</evidence>
<dbReference type="Pfam" id="PF14748">
    <property type="entry name" value="P5CR_dimer"/>
    <property type="match status" value="1"/>
</dbReference>
<evidence type="ECO:0000259" key="4">
    <source>
        <dbReference type="Pfam" id="PF14748"/>
    </source>
</evidence>
<dbReference type="PANTHER" id="PTHR11645">
    <property type="entry name" value="PYRROLINE-5-CARBOXYLATE REDUCTASE"/>
    <property type="match status" value="1"/>
</dbReference>
<feature type="domain" description="Pyrroline-5-carboxylate reductase dimerisation" evidence="4">
    <location>
        <begin position="152"/>
        <end position="252"/>
    </location>
</feature>
<dbReference type="NCBIfam" id="NF005063">
    <property type="entry name" value="PRK06476.1"/>
    <property type="match status" value="1"/>
</dbReference>
<dbReference type="SUPFAM" id="SSF51735">
    <property type="entry name" value="NAD(P)-binding Rossmann-fold domains"/>
    <property type="match status" value="1"/>
</dbReference>
<gene>
    <name evidence="5" type="primary">proC_3</name>
    <name evidence="5" type="ORF">LMG28688_06347</name>
</gene>
<accession>A0A6J5GVU7</accession>
<keyword evidence="5" id="KW-0560">Oxidoreductase</keyword>
<feature type="binding site" evidence="2">
    <location>
        <position position="55"/>
    </location>
    <ligand>
        <name>NADPH</name>
        <dbReference type="ChEBI" id="CHEBI:57783"/>
    </ligand>
</feature>
<dbReference type="Proteomes" id="UP000494119">
    <property type="component" value="Unassembled WGS sequence"/>
</dbReference>
<dbReference type="RefSeq" id="WP_175197898.1">
    <property type="nucleotide sequence ID" value="NZ_CADIKL010000049.1"/>
</dbReference>
<dbReference type="PANTHER" id="PTHR11645:SF13">
    <property type="entry name" value="PYRROLINE-5-CARBOXYLATE REDUCTASE CATALYTIC N-TERMINAL DOMAIN-CONTAINING PROTEIN"/>
    <property type="match status" value="1"/>
</dbReference>
<dbReference type="Pfam" id="PF03807">
    <property type="entry name" value="F420_oxidored"/>
    <property type="match status" value="1"/>
</dbReference>
<feature type="domain" description="Pyrroline-5-carboxylate reductase catalytic N-terminal" evidence="3">
    <location>
        <begin position="2"/>
        <end position="90"/>
    </location>
</feature>
<evidence type="ECO:0000256" key="2">
    <source>
        <dbReference type="PIRSR" id="PIRSR000193-1"/>
    </source>
</evidence>
<dbReference type="EC" id="1.5.1.2" evidence="5"/>
<proteinExistence type="inferred from homology"/>
<comment type="similarity">
    <text evidence="1">Belongs to the pyrroline-5-carboxylate reductase family.</text>
</comment>
<reference evidence="5 6" key="1">
    <citation type="submission" date="2020-04" db="EMBL/GenBank/DDBJ databases">
        <authorList>
            <person name="De Canck E."/>
        </authorList>
    </citation>
    <scope>NUCLEOTIDE SEQUENCE [LARGE SCALE GENOMIC DNA]</scope>
    <source>
        <strain evidence="5 6">LMG 28688</strain>
    </source>
</reference>
<evidence type="ECO:0000256" key="1">
    <source>
        <dbReference type="ARBA" id="ARBA00005525"/>
    </source>
</evidence>
<dbReference type="Gene3D" id="3.40.50.720">
    <property type="entry name" value="NAD(P)-binding Rossmann-like Domain"/>
    <property type="match status" value="1"/>
</dbReference>
<dbReference type="InterPro" id="IPR028939">
    <property type="entry name" value="P5C_Rdtase_cat_N"/>
</dbReference>
<dbReference type="GO" id="GO:0055129">
    <property type="term" value="P:L-proline biosynthetic process"/>
    <property type="evidence" value="ECO:0007669"/>
    <property type="project" value="TreeGrafter"/>
</dbReference>
<dbReference type="Gene3D" id="1.10.3730.10">
    <property type="entry name" value="ProC C-terminal domain-like"/>
    <property type="match status" value="1"/>
</dbReference>
<organism evidence="5 6">
    <name type="scientific">Paraburkholderia caffeinitolerans</name>
    <dbReference type="NCBI Taxonomy" id="1723730"/>
    <lineage>
        <taxon>Bacteria</taxon>
        <taxon>Pseudomonadati</taxon>
        <taxon>Pseudomonadota</taxon>
        <taxon>Betaproteobacteria</taxon>
        <taxon>Burkholderiales</taxon>
        <taxon>Burkholderiaceae</taxon>
        <taxon>Paraburkholderia</taxon>
    </lineage>
</organism>
<evidence type="ECO:0000259" key="3">
    <source>
        <dbReference type="Pfam" id="PF03807"/>
    </source>
</evidence>
<protein>
    <submittedName>
        <fullName evidence="5">Pyrroline-5-carboxylate reductase</fullName>
        <ecNumber evidence="5">1.5.1.2</ecNumber>
    </submittedName>
</protein>
<dbReference type="PIRSF" id="PIRSF000193">
    <property type="entry name" value="Pyrrol-5-carb_rd"/>
    <property type="match status" value="1"/>
</dbReference>
<keyword evidence="2" id="KW-0521">NADP</keyword>